<reference evidence="9 10" key="1">
    <citation type="journal article" date="2018" name="Front. Plant Sci.">
        <title>Red Clover (Trifolium pratense) and Zigzag Clover (T. medium) - A Picture of Genomic Similarities and Differences.</title>
        <authorList>
            <person name="Dluhosova J."/>
            <person name="Istvanek J."/>
            <person name="Nedelnik J."/>
            <person name="Repkova J."/>
        </authorList>
    </citation>
    <scope>NUCLEOTIDE SEQUENCE [LARGE SCALE GENOMIC DNA]</scope>
    <source>
        <strain evidence="10">cv. 10/8</strain>
        <tissue evidence="9">Leaf</tissue>
    </source>
</reference>
<protein>
    <submittedName>
        <fullName evidence="9">MLO-like protein 1</fullName>
    </submittedName>
</protein>
<evidence type="ECO:0000256" key="7">
    <source>
        <dbReference type="ARBA" id="ARBA00023265"/>
    </source>
</evidence>
<organism evidence="9 10">
    <name type="scientific">Trifolium medium</name>
    <dbReference type="NCBI Taxonomy" id="97028"/>
    <lineage>
        <taxon>Eukaryota</taxon>
        <taxon>Viridiplantae</taxon>
        <taxon>Streptophyta</taxon>
        <taxon>Embryophyta</taxon>
        <taxon>Tracheophyta</taxon>
        <taxon>Spermatophyta</taxon>
        <taxon>Magnoliopsida</taxon>
        <taxon>eudicotyledons</taxon>
        <taxon>Gunneridae</taxon>
        <taxon>Pentapetalae</taxon>
        <taxon>rosids</taxon>
        <taxon>fabids</taxon>
        <taxon>Fabales</taxon>
        <taxon>Fabaceae</taxon>
        <taxon>Papilionoideae</taxon>
        <taxon>50 kb inversion clade</taxon>
        <taxon>NPAAA clade</taxon>
        <taxon>Hologalegina</taxon>
        <taxon>IRL clade</taxon>
        <taxon>Trifolieae</taxon>
        <taxon>Trifolium</taxon>
    </lineage>
</organism>
<dbReference type="GO" id="GO:0016020">
    <property type="term" value="C:membrane"/>
    <property type="evidence" value="ECO:0007669"/>
    <property type="project" value="UniProtKB-SubCell"/>
</dbReference>
<dbReference type="EMBL" id="LXQA010144873">
    <property type="protein sequence ID" value="MCI25023.1"/>
    <property type="molecule type" value="Genomic_DNA"/>
</dbReference>
<dbReference type="AlphaFoldDB" id="A0A392QKS6"/>
<keyword evidence="3 8" id="KW-0812">Transmembrane</keyword>
<keyword evidence="7" id="KW-0568">Pathogenesis-related protein</keyword>
<keyword evidence="5 8" id="KW-1133">Transmembrane helix</keyword>
<accession>A0A392QKS6</accession>
<dbReference type="PANTHER" id="PTHR31942">
    <property type="entry name" value="MLO-LIKE PROTEIN 1"/>
    <property type="match status" value="1"/>
</dbReference>
<dbReference type="Pfam" id="PF03094">
    <property type="entry name" value="Mlo"/>
    <property type="match status" value="1"/>
</dbReference>
<evidence type="ECO:0000256" key="3">
    <source>
        <dbReference type="ARBA" id="ARBA00022692"/>
    </source>
</evidence>
<evidence type="ECO:0000313" key="9">
    <source>
        <dbReference type="EMBL" id="MCI25023.1"/>
    </source>
</evidence>
<evidence type="ECO:0000256" key="6">
    <source>
        <dbReference type="ARBA" id="ARBA00023136"/>
    </source>
</evidence>
<dbReference type="GO" id="GO:0006952">
    <property type="term" value="P:defense response"/>
    <property type="evidence" value="ECO:0007669"/>
    <property type="project" value="UniProtKB-KW"/>
</dbReference>
<dbReference type="InterPro" id="IPR004326">
    <property type="entry name" value="Mlo"/>
</dbReference>
<proteinExistence type="inferred from homology"/>
<evidence type="ECO:0000256" key="5">
    <source>
        <dbReference type="ARBA" id="ARBA00022989"/>
    </source>
</evidence>
<comment type="subcellular location">
    <subcellularLocation>
        <location evidence="1">Membrane</location>
        <topology evidence="1">Multi-pass membrane protein</topology>
    </subcellularLocation>
</comment>
<keyword evidence="10" id="KW-1185">Reference proteome</keyword>
<keyword evidence="6 8" id="KW-0472">Membrane</keyword>
<dbReference type="PANTHER" id="PTHR31942:SF52">
    <property type="entry name" value="MLO-LIKE PROTEIN 1"/>
    <property type="match status" value="1"/>
</dbReference>
<evidence type="ECO:0000256" key="1">
    <source>
        <dbReference type="ARBA" id="ARBA00004141"/>
    </source>
</evidence>
<sequence length="77" mass="8413">MSGGGEGEEETTLEFTPTWVVAAVCTVIVALSLAAERLLHYGGKFLKRKDQKPLYEALQKIKEGRVDASGFYFSASD</sequence>
<feature type="non-terminal residue" evidence="9">
    <location>
        <position position="77"/>
    </location>
</feature>
<keyword evidence="4" id="KW-0611">Plant defense</keyword>
<name>A0A392QKS6_9FABA</name>
<evidence type="ECO:0000256" key="2">
    <source>
        <dbReference type="ARBA" id="ARBA00006574"/>
    </source>
</evidence>
<dbReference type="Proteomes" id="UP000265520">
    <property type="component" value="Unassembled WGS sequence"/>
</dbReference>
<comment type="similarity">
    <text evidence="2">Belongs to the MLO family.</text>
</comment>
<comment type="caution">
    <text evidence="9">The sequence shown here is derived from an EMBL/GenBank/DDBJ whole genome shotgun (WGS) entry which is preliminary data.</text>
</comment>
<evidence type="ECO:0000256" key="4">
    <source>
        <dbReference type="ARBA" id="ARBA00022821"/>
    </source>
</evidence>
<feature type="transmembrane region" description="Helical" evidence="8">
    <location>
        <begin position="20"/>
        <end position="39"/>
    </location>
</feature>
<evidence type="ECO:0000256" key="8">
    <source>
        <dbReference type="SAM" id="Phobius"/>
    </source>
</evidence>
<evidence type="ECO:0000313" key="10">
    <source>
        <dbReference type="Proteomes" id="UP000265520"/>
    </source>
</evidence>